<name>A0ABT9JGV3_9RHOB</name>
<dbReference type="Proteomes" id="UP001224997">
    <property type="component" value="Unassembled WGS sequence"/>
</dbReference>
<feature type="domain" description="DUF6998" evidence="1">
    <location>
        <begin position="11"/>
        <end position="103"/>
    </location>
</feature>
<evidence type="ECO:0000259" key="1">
    <source>
        <dbReference type="Pfam" id="PF22522"/>
    </source>
</evidence>
<keyword evidence="3" id="KW-1185">Reference proteome</keyword>
<dbReference type="Pfam" id="PF22522">
    <property type="entry name" value="DUF6998"/>
    <property type="match status" value="1"/>
</dbReference>
<sequence length="218" mass="23838">MSLSQIQIIRSLGEALQWLERELSWGTPLGELNHLTGRIGELYAAMITRGQMAGAVNQQGYDVVSADGERIQVKTITSSGHVSFRKSTIGQADRVMILKLELDEDEPSIIELLDAPIADLIPRLRDSGTKLSYNISRRSGPAPDLSRLKRVSVALWRDIRVAQLENGSILVEREDLPVAPAKPVLREIARDIGVDILSGSGRPKNTRALGSDIIKALG</sequence>
<proteinExistence type="predicted"/>
<protein>
    <recommendedName>
        <fullName evidence="1">DUF6998 domain-containing protein</fullName>
    </recommendedName>
</protein>
<comment type="caution">
    <text evidence="2">The sequence shown here is derived from an EMBL/GenBank/DDBJ whole genome shotgun (WGS) entry which is preliminary data.</text>
</comment>
<dbReference type="RefSeq" id="WP_305964867.1">
    <property type="nucleotide sequence ID" value="NZ_JAVAMQ010000031.1"/>
</dbReference>
<dbReference type="EMBL" id="JAVAMQ010000031">
    <property type="protein sequence ID" value="MDP5309043.1"/>
    <property type="molecule type" value="Genomic_DNA"/>
</dbReference>
<evidence type="ECO:0000313" key="3">
    <source>
        <dbReference type="Proteomes" id="UP001224997"/>
    </source>
</evidence>
<organism evidence="2 3">
    <name type="scientific">Paracoccus spongiarum</name>
    <dbReference type="NCBI Taxonomy" id="3064387"/>
    <lineage>
        <taxon>Bacteria</taxon>
        <taxon>Pseudomonadati</taxon>
        <taxon>Pseudomonadota</taxon>
        <taxon>Alphaproteobacteria</taxon>
        <taxon>Rhodobacterales</taxon>
        <taxon>Paracoccaceae</taxon>
        <taxon>Paracoccus</taxon>
    </lineage>
</organism>
<accession>A0ABT9JGV3</accession>
<gene>
    <name evidence="2" type="ORF">Q5Y72_18375</name>
</gene>
<evidence type="ECO:0000313" key="2">
    <source>
        <dbReference type="EMBL" id="MDP5309043.1"/>
    </source>
</evidence>
<reference evidence="2 3" key="1">
    <citation type="submission" date="2023-08" db="EMBL/GenBank/DDBJ databases">
        <authorList>
            <person name="Park J.-S."/>
        </authorList>
    </citation>
    <scope>NUCLEOTIDE SEQUENCE [LARGE SCALE GENOMIC DNA]</scope>
    <source>
        <strain evidence="2 3">2205BS29-5</strain>
    </source>
</reference>
<dbReference type="InterPro" id="IPR054267">
    <property type="entry name" value="DUF6998"/>
</dbReference>